<dbReference type="InterPro" id="IPR012902">
    <property type="entry name" value="N_methyl_site"/>
</dbReference>
<keyword evidence="6 8" id="KW-1133">Transmembrane helix</keyword>
<evidence type="ECO:0000256" key="2">
    <source>
        <dbReference type="ARBA" id="ARBA00022475"/>
    </source>
</evidence>
<protein>
    <recommendedName>
        <fullName evidence="11">General secretion pathway protein J</fullName>
    </recommendedName>
</protein>
<dbReference type="PANTHER" id="PTHR39583">
    <property type="entry name" value="TYPE II SECRETION SYSTEM PROTEIN J-RELATED"/>
    <property type="match status" value="1"/>
</dbReference>
<keyword evidence="7 8" id="KW-0472">Membrane</keyword>
<proteinExistence type="predicted"/>
<keyword evidence="5 8" id="KW-0812">Transmembrane</keyword>
<dbReference type="InterPro" id="IPR051621">
    <property type="entry name" value="T2SS_protein_J"/>
</dbReference>
<accession>A0ABQ3FYW2</accession>
<dbReference type="SUPFAM" id="SSF54523">
    <property type="entry name" value="Pili subunits"/>
    <property type="match status" value="1"/>
</dbReference>
<dbReference type="Gene3D" id="3.30.700.10">
    <property type="entry name" value="Glycoprotein, Type 4 Pilin"/>
    <property type="match status" value="1"/>
</dbReference>
<evidence type="ECO:0000313" key="9">
    <source>
        <dbReference type="EMBL" id="GHC75142.1"/>
    </source>
</evidence>
<organism evidence="9 10">
    <name type="scientific">Pseudorhodoferax aquiterrae</name>
    <dbReference type="NCBI Taxonomy" id="747304"/>
    <lineage>
        <taxon>Bacteria</taxon>
        <taxon>Pseudomonadati</taxon>
        <taxon>Pseudomonadota</taxon>
        <taxon>Betaproteobacteria</taxon>
        <taxon>Burkholderiales</taxon>
        <taxon>Comamonadaceae</taxon>
    </lineage>
</organism>
<reference evidence="10" key="1">
    <citation type="journal article" date="2019" name="Int. J. Syst. Evol. Microbiol.">
        <title>The Global Catalogue of Microorganisms (GCM) 10K type strain sequencing project: providing services to taxonomists for standard genome sequencing and annotation.</title>
        <authorList>
            <consortium name="The Broad Institute Genomics Platform"/>
            <consortium name="The Broad Institute Genome Sequencing Center for Infectious Disease"/>
            <person name="Wu L."/>
            <person name="Ma J."/>
        </authorList>
    </citation>
    <scope>NUCLEOTIDE SEQUENCE [LARGE SCALE GENOMIC DNA]</scope>
    <source>
        <strain evidence="10">KCTC 23314</strain>
    </source>
</reference>
<dbReference type="Proteomes" id="UP000626210">
    <property type="component" value="Unassembled WGS sequence"/>
</dbReference>
<gene>
    <name evidence="9" type="ORF">GCM10007320_12890</name>
</gene>
<evidence type="ECO:0000313" key="10">
    <source>
        <dbReference type="Proteomes" id="UP000626210"/>
    </source>
</evidence>
<evidence type="ECO:0000256" key="5">
    <source>
        <dbReference type="ARBA" id="ARBA00022692"/>
    </source>
</evidence>
<feature type="transmembrane region" description="Helical" evidence="8">
    <location>
        <begin position="7"/>
        <end position="28"/>
    </location>
</feature>
<evidence type="ECO:0000256" key="4">
    <source>
        <dbReference type="ARBA" id="ARBA00022519"/>
    </source>
</evidence>
<comment type="caution">
    <text evidence="9">The sequence shown here is derived from an EMBL/GenBank/DDBJ whole genome shotgun (WGS) entry which is preliminary data.</text>
</comment>
<evidence type="ECO:0000256" key="1">
    <source>
        <dbReference type="ARBA" id="ARBA00004377"/>
    </source>
</evidence>
<evidence type="ECO:0000256" key="6">
    <source>
        <dbReference type="ARBA" id="ARBA00022989"/>
    </source>
</evidence>
<keyword evidence="4" id="KW-0997">Cell inner membrane</keyword>
<dbReference type="Pfam" id="PF07963">
    <property type="entry name" value="N_methyl"/>
    <property type="match status" value="1"/>
</dbReference>
<dbReference type="PROSITE" id="PS00409">
    <property type="entry name" value="PROKAR_NTER_METHYL"/>
    <property type="match status" value="1"/>
</dbReference>
<dbReference type="EMBL" id="BMYK01000003">
    <property type="protein sequence ID" value="GHC75142.1"/>
    <property type="molecule type" value="Genomic_DNA"/>
</dbReference>
<keyword evidence="3" id="KW-0488">Methylation</keyword>
<dbReference type="InterPro" id="IPR045584">
    <property type="entry name" value="Pilin-like"/>
</dbReference>
<sequence length="220" mass="24104">MRSPHRGFTLVELLIALAIMAIVAVLSWRGLDGMTRTQAATRAHTDAVLTLQAGLAQWTADLDAMLDVTERPPLDWDGRVMRIVRASTTPGETGPLVVAWTRRGVADGGQWLRWQSPVLRSRAQLLQAWERAGNWAQTPSSDERQREVAIAPLLDWRLFYYRLNTWTNPLSSADTPQTGGSGNTDVPDGVRLVLELPPGGAVSGTITRDWVRPTVGGSDS</sequence>
<evidence type="ECO:0000256" key="8">
    <source>
        <dbReference type="SAM" id="Phobius"/>
    </source>
</evidence>
<evidence type="ECO:0000256" key="7">
    <source>
        <dbReference type="ARBA" id="ARBA00023136"/>
    </source>
</evidence>
<dbReference type="PANTHER" id="PTHR39583:SF2">
    <property type="entry name" value="TYPE II SECRETION SYSTEM PROTEIN J"/>
    <property type="match status" value="1"/>
</dbReference>
<dbReference type="NCBIfam" id="TIGR02532">
    <property type="entry name" value="IV_pilin_GFxxxE"/>
    <property type="match status" value="1"/>
</dbReference>
<evidence type="ECO:0008006" key="11">
    <source>
        <dbReference type="Google" id="ProtNLM"/>
    </source>
</evidence>
<keyword evidence="10" id="KW-1185">Reference proteome</keyword>
<name>A0ABQ3FYW2_9BURK</name>
<comment type="subcellular location">
    <subcellularLocation>
        <location evidence="1">Cell inner membrane</location>
        <topology evidence="1">Single-pass membrane protein</topology>
    </subcellularLocation>
</comment>
<keyword evidence="2" id="KW-1003">Cell membrane</keyword>
<dbReference type="RefSeq" id="WP_189686136.1">
    <property type="nucleotide sequence ID" value="NZ_BMYK01000003.1"/>
</dbReference>
<evidence type="ECO:0000256" key="3">
    <source>
        <dbReference type="ARBA" id="ARBA00022481"/>
    </source>
</evidence>